<name>A0A0P0RRJ8_9BURK</name>
<dbReference type="KEGG" id="bcai:K788_00035820"/>
<organism evidence="1 2">
    <name type="scientific">Paraburkholderia caribensis MBA4</name>
    <dbReference type="NCBI Taxonomy" id="1323664"/>
    <lineage>
        <taxon>Bacteria</taxon>
        <taxon>Pseudomonadati</taxon>
        <taxon>Pseudomonadota</taxon>
        <taxon>Betaproteobacteria</taxon>
        <taxon>Burkholderiales</taxon>
        <taxon>Burkholderiaceae</taxon>
        <taxon>Paraburkholderia</taxon>
    </lineage>
</organism>
<geneLocation type="plasmid" evidence="2"/>
<keyword evidence="1" id="KW-0614">Plasmid</keyword>
<dbReference type="EMBL" id="CP012748">
    <property type="protein sequence ID" value="ALL71696.1"/>
    <property type="molecule type" value="Genomic_DNA"/>
</dbReference>
<accession>A0A0P0RRJ8</accession>
<dbReference type="Proteomes" id="UP000019146">
    <property type="component" value="Plasmid unnamed"/>
</dbReference>
<protein>
    <submittedName>
        <fullName evidence="1">Uncharacterized protein</fullName>
    </submittedName>
</protein>
<proteinExistence type="predicted"/>
<dbReference type="AlphaFoldDB" id="A0A0P0RRJ8"/>
<evidence type="ECO:0000313" key="1">
    <source>
        <dbReference type="EMBL" id="ALL71696.1"/>
    </source>
</evidence>
<reference evidence="1 2" key="1">
    <citation type="journal article" date="2014" name="Genome Announc.">
        <title>Draft Genome Sequence of the Haloacid-Degrading Burkholderia caribensis Strain MBA4.</title>
        <authorList>
            <person name="Pan Y."/>
            <person name="Kong K.F."/>
            <person name="Tsang J.S."/>
        </authorList>
    </citation>
    <scope>NUCLEOTIDE SEQUENCE [LARGE SCALE GENOMIC DNA]</scope>
    <source>
        <strain evidence="1 2">MBA4</strain>
        <plasmid evidence="2">Plasmid</plasmid>
    </source>
</reference>
<gene>
    <name evidence="1" type="ORF">K788_00035820</name>
</gene>
<sequence length="168" mass="18804">MCFDSGDEARKSNGGQPLIYNFSAFVVELAGNWLVVTAGHVFDDLKKAISKGGRISHWQIDDSSVTDKPATPYPFHLDIDSVLYLHDDVPGMDYATFPLDALTVMALKGQGIVPVTEDLWDGDDFSAYPNWILVGTPYMPELLHGRSTYEKYIMTISTRSAAYRSRRY</sequence>
<evidence type="ECO:0000313" key="2">
    <source>
        <dbReference type="Proteomes" id="UP000019146"/>
    </source>
</evidence>